<dbReference type="InterPro" id="IPR007375">
    <property type="entry name" value="SoxG"/>
</dbReference>
<dbReference type="PATRIC" id="fig|1317118.6.peg.155"/>
<dbReference type="InterPro" id="IPR027266">
    <property type="entry name" value="TrmE/GcvT-like"/>
</dbReference>
<reference evidence="1 2" key="1">
    <citation type="journal article" date="2014" name="Antonie Van Leeuwenhoek">
        <title>Roseivivax atlanticus sp. nov., isolated from surface seawater of the Atlantic Ocean.</title>
        <authorList>
            <person name="Li G."/>
            <person name="Lai Q."/>
            <person name="Liu X."/>
            <person name="Sun F."/>
            <person name="Shao Z."/>
        </authorList>
    </citation>
    <scope>NUCLEOTIDE SEQUENCE [LARGE SCALE GENOMIC DNA]</scope>
    <source>
        <strain evidence="1 2">22II-s10s</strain>
    </source>
</reference>
<dbReference type="Pfam" id="PF04268">
    <property type="entry name" value="SoxG"/>
    <property type="match status" value="1"/>
</dbReference>
<evidence type="ECO:0000313" key="2">
    <source>
        <dbReference type="Proteomes" id="UP000019063"/>
    </source>
</evidence>
<protein>
    <submittedName>
        <fullName evidence="1">Sarcosine oxidase-like protein</fullName>
    </submittedName>
</protein>
<organism evidence="1 2">
    <name type="scientific">Roseivivax marinus</name>
    <dbReference type="NCBI Taxonomy" id="1379903"/>
    <lineage>
        <taxon>Bacteria</taxon>
        <taxon>Pseudomonadati</taxon>
        <taxon>Pseudomonadota</taxon>
        <taxon>Alphaproteobacteria</taxon>
        <taxon>Rhodobacterales</taxon>
        <taxon>Roseobacteraceae</taxon>
        <taxon>Roseivivax</taxon>
    </lineage>
</organism>
<dbReference type="SUPFAM" id="SSF103025">
    <property type="entry name" value="Folate-binding domain"/>
    <property type="match status" value="1"/>
</dbReference>
<keyword evidence="2" id="KW-1185">Reference proteome</keyword>
<proteinExistence type="predicted"/>
<name>W4HNZ5_9RHOB</name>
<dbReference type="Gene3D" id="3.30.1360.120">
    <property type="entry name" value="Probable tRNA modification gtpase trme, domain 1"/>
    <property type="match status" value="1"/>
</dbReference>
<dbReference type="RefSeq" id="WP_043841255.1">
    <property type="nucleotide sequence ID" value="NZ_AQQW01000001.1"/>
</dbReference>
<gene>
    <name evidence="1" type="ORF">ATO8_00755</name>
</gene>
<dbReference type="STRING" id="1379903.ATO8_00755"/>
<dbReference type="EMBL" id="AQQW01000001">
    <property type="protein sequence ID" value="ETW14394.1"/>
    <property type="molecule type" value="Genomic_DNA"/>
</dbReference>
<accession>W4HNZ5</accession>
<dbReference type="eggNOG" id="COG4583">
    <property type="taxonomic scope" value="Bacteria"/>
</dbReference>
<sequence length="198" mass="21056">MFDATSHPARPALEGATFDGLVRVEAAGLTGMITLRGDVDAIGMPVADVTGLDVPDTLGITGDGVRALAWMSPDEMMLFCDYAEAEELAASLAGSLEGEHALVVNVSDARAAFRLSGPEPRLREVLAKLTPADVRPEALPPGMIRRSRLAQVAGAFWFDDAGDLRVVCFRSVADYVWALLTGAARPGSEVDHFRDVSM</sequence>
<dbReference type="AlphaFoldDB" id="W4HNZ5"/>
<dbReference type="Gene3D" id="3.30.70.1520">
    <property type="entry name" value="Heterotetrameric sarcosine oxidase"/>
    <property type="match status" value="1"/>
</dbReference>
<comment type="caution">
    <text evidence="1">The sequence shown here is derived from an EMBL/GenBank/DDBJ whole genome shotgun (WGS) entry which is preliminary data.</text>
</comment>
<dbReference type="Proteomes" id="UP000019063">
    <property type="component" value="Unassembled WGS sequence"/>
</dbReference>
<evidence type="ECO:0000313" key="1">
    <source>
        <dbReference type="EMBL" id="ETW14394.1"/>
    </source>
</evidence>